<gene>
    <name evidence="1" type="ORF">HPB47_028342</name>
</gene>
<comment type="caution">
    <text evidence="1">The sequence shown here is derived from an EMBL/GenBank/DDBJ whole genome shotgun (WGS) entry which is preliminary data.</text>
</comment>
<organism evidence="1 2">
    <name type="scientific">Ixodes persulcatus</name>
    <name type="common">Taiga tick</name>
    <dbReference type="NCBI Taxonomy" id="34615"/>
    <lineage>
        <taxon>Eukaryota</taxon>
        <taxon>Metazoa</taxon>
        <taxon>Ecdysozoa</taxon>
        <taxon>Arthropoda</taxon>
        <taxon>Chelicerata</taxon>
        <taxon>Arachnida</taxon>
        <taxon>Acari</taxon>
        <taxon>Parasitiformes</taxon>
        <taxon>Ixodida</taxon>
        <taxon>Ixodoidea</taxon>
        <taxon>Ixodidae</taxon>
        <taxon>Ixodinae</taxon>
        <taxon>Ixodes</taxon>
    </lineage>
</organism>
<name>A0AC60PUW1_IXOPE</name>
<sequence>MGNDHRQLDACDERTFIVEGSIYPAVSPRGGQFVDPDEGPAEWLALLLTTAALVLAYFAVTDWLSRFTSPVGKELVPGPRGLPFVGNLFSMNNNFHFDKCVTWAKKYGPVFRVEVGATSMVVLSDFERTKKYLNKKEILYRPDTWMFKQTTFTGVGVMNGQKWQDNRRFCLHGLRDVGFGKTSMQDTIRVKSRRWQWFPVYRSKEESGYLVENILATKGQPIDFEEFIYPTVSNNITTLVFGTRYAYDDPRRHYLDEHMKHFNHLLHKSYIIGYLPPWLQRIATLFPSMRDGAIKEASEKLSSFIRERIREHKETLEPSYNRDFIDFYLKRVIETQDQADSNFKEIYLIGNIFSFFTAGSSTVALVLVKHMLNLSMKADTLQARLQKEIDDVVGRERAPTWEDRLRMPFTMAVIWEMHRWSPAGSLSAPRAAAEDTYIDDYFVPQGSVVTSNVWAIHRDPKDWKNPDQFDPSRFLTPDGTQFINKTEILIPFSIAMSRRAGERGALPAVLISSGAGALLVGMRRV</sequence>
<proteinExistence type="predicted"/>
<keyword evidence="2" id="KW-1185">Reference proteome</keyword>
<protein>
    <submittedName>
        <fullName evidence="1">Uncharacterized protein</fullName>
    </submittedName>
</protein>
<evidence type="ECO:0000313" key="1">
    <source>
        <dbReference type="EMBL" id="KAG0424405.1"/>
    </source>
</evidence>
<accession>A0AC60PUW1</accession>
<evidence type="ECO:0000313" key="2">
    <source>
        <dbReference type="Proteomes" id="UP000805193"/>
    </source>
</evidence>
<reference evidence="1 2" key="1">
    <citation type="journal article" date="2020" name="Cell">
        <title>Large-Scale Comparative Analyses of Tick Genomes Elucidate Their Genetic Diversity and Vector Capacities.</title>
        <authorList>
            <consortium name="Tick Genome and Microbiome Consortium (TIGMIC)"/>
            <person name="Jia N."/>
            <person name="Wang J."/>
            <person name="Shi W."/>
            <person name="Du L."/>
            <person name="Sun Y."/>
            <person name="Zhan W."/>
            <person name="Jiang J.F."/>
            <person name="Wang Q."/>
            <person name="Zhang B."/>
            <person name="Ji P."/>
            <person name="Bell-Sakyi L."/>
            <person name="Cui X.M."/>
            <person name="Yuan T.T."/>
            <person name="Jiang B.G."/>
            <person name="Yang W.F."/>
            <person name="Lam T.T."/>
            <person name="Chang Q.C."/>
            <person name="Ding S.J."/>
            <person name="Wang X.J."/>
            <person name="Zhu J.G."/>
            <person name="Ruan X.D."/>
            <person name="Zhao L."/>
            <person name="Wei J.T."/>
            <person name="Ye R.Z."/>
            <person name="Que T.C."/>
            <person name="Du C.H."/>
            <person name="Zhou Y.H."/>
            <person name="Cheng J.X."/>
            <person name="Dai P.F."/>
            <person name="Guo W.B."/>
            <person name="Han X.H."/>
            <person name="Huang E.J."/>
            <person name="Li L.F."/>
            <person name="Wei W."/>
            <person name="Gao Y.C."/>
            <person name="Liu J.Z."/>
            <person name="Shao H.Z."/>
            <person name="Wang X."/>
            <person name="Wang C.C."/>
            <person name="Yang T.C."/>
            <person name="Huo Q.B."/>
            <person name="Li W."/>
            <person name="Chen H.Y."/>
            <person name="Chen S.E."/>
            <person name="Zhou L.G."/>
            <person name="Ni X.B."/>
            <person name="Tian J.H."/>
            <person name="Sheng Y."/>
            <person name="Liu T."/>
            <person name="Pan Y.S."/>
            <person name="Xia L.Y."/>
            <person name="Li J."/>
            <person name="Zhao F."/>
            <person name="Cao W.C."/>
        </authorList>
    </citation>
    <scope>NUCLEOTIDE SEQUENCE [LARGE SCALE GENOMIC DNA]</scope>
    <source>
        <strain evidence="1">Iper-2018</strain>
    </source>
</reference>
<dbReference type="EMBL" id="JABSTQ010009975">
    <property type="protein sequence ID" value="KAG0424405.1"/>
    <property type="molecule type" value="Genomic_DNA"/>
</dbReference>
<dbReference type="Proteomes" id="UP000805193">
    <property type="component" value="Unassembled WGS sequence"/>
</dbReference>